<feature type="region of interest" description="Disordered" evidence="6">
    <location>
        <begin position="55"/>
        <end position="74"/>
    </location>
</feature>
<dbReference type="Proteomes" id="UP001167864">
    <property type="component" value="Unassembled WGS sequence"/>
</dbReference>
<dbReference type="Pfam" id="PF04888">
    <property type="entry name" value="SseC"/>
    <property type="match status" value="1"/>
</dbReference>
<comment type="subcellular location">
    <subcellularLocation>
        <location evidence="1">Host membrane</location>
        <topology evidence="1">Multi-pass membrane protein</topology>
    </subcellularLocation>
</comment>
<evidence type="ECO:0000256" key="2">
    <source>
        <dbReference type="ARBA" id="ARBA00022870"/>
    </source>
</evidence>
<comment type="similarity">
    <text evidence="4">Belongs to the SctE/SipB/YopB family.</text>
</comment>
<comment type="caution">
    <text evidence="9">The sequence shown here is derived from an EMBL/GenBank/DDBJ whole genome shotgun (WGS) entry which is preliminary data.</text>
</comment>
<evidence type="ECO:0000256" key="7">
    <source>
        <dbReference type="SAM" id="Phobius"/>
    </source>
</evidence>
<feature type="transmembrane region" description="Helical" evidence="7">
    <location>
        <begin position="459"/>
        <end position="481"/>
    </location>
</feature>
<dbReference type="EMBL" id="JAUEHU010000018">
    <property type="protein sequence ID" value="MDN0088894.1"/>
    <property type="molecule type" value="Genomic_DNA"/>
</dbReference>
<keyword evidence="2" id="KW-1043">Host membrane</keyword>
<keyword evidence="7" id="KW-0472">Membrane</keyword>
<protein>
    <submittedName>
        <fullName evidence="9">Type III secretion system translocon subunit SctE</fullName>
    </submittedName>
</protein>
<keyword evidence="7" id="KW-1133">Transmembrane helix</keyword>
<evidence type="ECO:0000313" key="9">
    <source>
        <dbReference type="EMBL" id="MDN0088894.1"/>
    </source>
</evidence>
<keyword evidence="5" id="KW-0175">Coiled coil</keyword>
<name>A0AAW7K280_9GAMM</name>
<sequence>MTIDPSKLTRDRINHALSFVAAGVGPGGLLTAKDNAGKEVLALEDACRELAAEEQLSRQRKGINGAPSLTKPQLMTKAPLASRLQNTAHSENHPTEANLADQAAPLTTGNYLNGNTALLQAMLNLQDIFHKDTIGNMRNRLKQLNVESEAIRLQGHDLVASFEEANIELRAANQRTDRYTEDVEKERHLLNILKAKGRAVAQKPHSFGSQNSFSLDTSSVQKDVAIIPETMGADAQTASHPQSGLTRLDKEIATVQLRLDAKEKQAAYAVTDALAIAKKASTSHEEIERFLTEVGNRAPGSIDKERHISALGQLAILSALLKELIGKLNLDNALRQKAVLEKIDETACRDAEKKAKECEASQKKAEETSKAASCASKILSYVMIAVSVVATVATLGAASALMVCVAAVGIAMAVADVVLEATGNSSLMQMLAKEIATGITKVLVACGVPKDKAEEIGKIVGVVLAAVAFLLISLVSLSSFVKNMASSLAKFIGNGVLKAGAKLLPKAAAQAVRNTAGKVGDSLSQSISRVGKAINNSVNLGETTLRKVEIGSKVTGAAVNVNNVAISGTLNIISADYNLDAKNIFADLTLNTEFIRSINELIRRMMEALSTFTKVGAEHLDSMIEGMHQSQQNQLAVVRSIAN</sequence>
<organism evidence="9 10">
    <name type="scientific">Yersinia nurmii</name>
    <dbReference type="NCBI Taxonomy" id="685706"/>
    <lineage>
        <taxon>Bacteria</taxon>
        <taxon>Pseudomonadati</taxon>
        <taxon>Pseudomonadota</taxon>
        <taxon>Gammaproteobacteria</taxon>
        <taxon>Enterobacterales</taxon>
        <taxon>Yersiniaceae</taxon>
        <taxon>Yersinia</taxon>
    </lineage>
</organism>
<evidence type="ECO:0000256" key="5">
    <source>
        <dbReference type="SAM" id="Coils"/>
    </source>
</evidence>
<accession>A0AAW7K280</accession>
<dbReference type="GO" id="GO:0033644">
    <property type="term" value="C:host cell membrane"/>
    <property type="evidence" value="ECO:0007669"/>
    <property type="project" value="UniProtKB-SubCell"/>
</dbReference>
<proteinExistence type="inferred from homology"/>
<evidence type="ECO:0000256" key="6">
    <source>
        <dbReference type="SAM" id="MobiDB-lite"/>
    </source>
</evidence>
<feature type="coiled-coil region" evidence="5">
    <location>
        <begin position="134"/>
        <end position="182"/>
    </location>
</feature>
<evidence type="ECO:0000259" key="8">
    <source>
        <dbReference type="Pfam" id="PF04888"/>
    </source>
</evidence>
<feature type="domain" description="Translocator protein BipB-like C-terminal" evidence="8">
    <location>
        <begin position="317"/>
        <end position="640"/>
    </location>
</feature>
<keyword evidence="7" id="KW-0812">Transmembrane</keyword>
<evidence type="ECO:0000256" key="4">
    <source>
        <dbReference type="ARBA" id="ARBA00035640"/>
    </source>
</evidence>
<keyword evidence="3" id="KW-0843">Virulence</keyword>
<evidence type="ECO:0000256" key="3">
    <source>
        <dbReference type="ARBA" id="ARBA00023026"/>
    </source>
</evidence>
<reference evidence="9" key="1">
    <citation type="submission" date="2023-06" db="EMBL/GenBank/DDBJ databases">
        <authorList>
            <person name="Polev D.E."/>
            <person name="Saitova A.T."/>
            <person name="Bogumilchik E.A."/>
            <person name="Kokorina G.I."/>
            <person name="Voskresenskaia E.A."/>
        </authorList>
    </citation>
    <scope>NUCLEOTIDE SEQUENCE</scope>
    <source>
        <strain evidence="9">2145 StPb PI</strain>
    </source>
</reference>
<dbReference type="InterPro" id="IPR006972">
    <property type="entry name" value="BipB-like_C"/>
</dbReference>
<evidence type="ECO:0000313" key="10">
    <source>
        <dbReference type="Proteomes" id="UP001167864"/>
    </source>
</evidence>
<gene>
    <name evidence="9" type="primary">sctE</name>
    <name evidence="9" type="ORF">QVN42_16185</name>
</gene>
<evidence type="ECO:0000256" key="1">
    <source>
        <dbReference type="ARBA" id="ARBA00004301"/>
    </source>
</evidence>
<dbReference type="AlphaFoldDB" id="A0AAW7K280"/>
<dbReference type="RefSeq" id="WP_289818257.1">
    <property type="nucleotide sequence ID" value="NZ_JAUEHU010000018.1"/>
</dbReference>
<feature type="transmembrane region" description="Helical" evidence="7">
    <location>
        <begin position="378"/>
        <end position="395"/>
    </location>
</feature>